<gene>
    <name evidence="14" type="primary">dusB</name>
    <name evidence="14" type="ORF">QWY29_19315</name>
</gene>
<keyword evidence="7" id="KW-0521">NADP</keyword>
<evidence type="ECO:0000259" key="13">
    <source>
        <dbReference type="Pfam" id="PF01207"/>
    </source>
</evidence>
<dbReference type="PANTHER" id="PTHR45846:SF1">
    <property type="entry name" value="TRNA-DIHYDROURIDINE(47) SYNTHASE [NAD(P)(+)]-LIKE"/>
    <property type="match status" value="1"/>
</dbReference>
<comment type="function">
    <text evidence="2 12">Catalyzes the synthesis of 5,6-dihydrouridine (D), a modified base found in the D-loop of most tRNAs, via the reduction of the C5-C6 double bond in target uridines.</text>
</comment>
<keyword evidence="15" id="KW-1185">Reference proteome</keyword>
<evidence type="ECO:0000256" key="3">
    <source>
        <dbReference type="ARBA" id="ARBA00022555"/>
    </source>
</evidence>
<protein>
    <recommendedName>
        <fullName evidence="12">tRNA-dihydrouridine synthase</fullName>
        <ecNumber evidence="12">1.3.1.-</ecNumber>
    </recommendedName>
</protein>
<evidence type="ECO:0000256" key="8">
    <source>
        <dbReference type="ARBA" id="ARBA00022884"/>
    </source>
</evidence>
<dbReference type="PANTHER" id="PTHR45846">
    <property type="entry name" value="TRNA-DIHYDROURIDINE(47) SYNTHASE [NAD(P)(+)]-LIKE"/>
    <property type="match status" value="1"/>
</dbReference>
<keyword evidence="9 12" id="KW-0560">Oxidoreductase</keyword>
<dbReference type="NCBIfam" id="TIGR00737">
    <property type="entry name" value="nifR3_yhdG"/>
    <property type="match status" value="1"/>
</dbReference>
<dbReference type="Pfam" id="PF01207">
    <property type="entry name" value="Dus"/>
    <property type="match status" value="1"/>
</dbReference>
<evidence type="ECO:0000256" key="9">
    <source>
        <dbReference type="ARBA" id="ARBA00023002"/>
    </source>
</evidence>
<comment type="similarity">
    <text evidence="12">Belongs to the dus family.</text>
</comment>
<evidence type="ECO:0000256" key="4">
    <source>
        <dbReference type="ARBA" id="ARBA00022630"/>
    </source>
</evidence>
<evidence type="ECO:0000256" key="1">
    <source>
        <dbReference type="ARBA" id="ARBA00001917"/>
    </source>
</evidence>
<feature type="domain" description="DUS-like FMN-binding" evidence="13">
    <location>
        <begin position="20"/>
        <end position="314"/>
    </location>
</feature>
<keyword evidence="6 12" id="KW-0819">tRNA processing</keyword>
<dbReference type="InterPro" id="IPR001269">
    <property type="entry name" value="DUS_fam"/>
</dbReference>
<proteinExistence type="inferred from homology"/>
<comment type="catalytic activity">
    <reaction evidence="10">
        <text>a 5,6-dihydrouridine in tRNA + NADP(+) = a uridine in tRNA + NADPH + H(+)</text>
        <dbReference type="Rhea" id="RHEA:23624"/>
        <dbReference type="Rhea" id="RHEA-COMP:13339"/>
        <dbReference type="Rhea" id="RHEA-COMP:13887"/>
        <dbReference type="ChEBI" id="CHEBI:15378"/>
        <dbReference type="ChEBI" id="CHEBI:57783"/>
        <dbReference type="ChEBI" id="CHEBI:58349"/>
        <dbReference type="ChEBI" id="CHEBI:65315"/>
        <dbReference type="ChEBI" id="CHEBI:74443"/>
    </reaction>
</comment>
<evidence type="ECO:0000256" key="11">
    <source>
        <dbReference type="ARBA" id="ARBA00048802"/>
    </source>
</evidence>
<evidence type="ECO:0000313" key="15">
    <source>
        <dbReference type="Proteomes" id="UP001168537"/>
    </source>
</evidence>
<dbReference type="PIRSF" id="PIRSF006621">
    <property type="entry name" value="Dus"/>
    <property type="match status" value="1"/>
</dbReference>
<sequence>MSLPSSLTLGSLRVDTPVVLAPMAGITNAAYRRLCAEQGAGLYVCEMITSRGLVEGDQHTRDMLVFDELETTRSVQLYGTDPVYVGKAAEILCAEYGVAHIDLNFGCPVPKVTRKGGGGALPWKRGLLGRILEHAVAAAAPYDVPVTMKTRKGIDEDHLTYLDAGRIAQEAGAAAIALHGRTVAQAYSGEADWGAIGELAASVDIPVLGNGDIWEAADAVRMVEQTGAAGVVVGRGCLGRPWLFRDLAAAFGGEEVKTLPTLGEVAAMMRRHAELLCQHMGEERGCKEFRKHVSWYLKGFAAGGEMRRSLGLVDSLAALDALLADLDVDEPFPASELGAPRGRQGSPRSKVVLPEGWLDETDGLGCVLTEDADAGSGG</sequence>
<keyword evidence="3" id="KW-0820">tRNA-binding</keyword>
<evidence type="ECO:0000256" key="2">
    <source>
        <dbReference type="ARBA" id="ARBA00002790"/>
    </source>
</evidence>
<dbReference type="EC" id="1.3.1.-" evidence="12"/>
<dbReference type="Proteomes" id="UP001168537">
    <property type="component" value="Unassembled WGS sequence"/>
</dbReference>
<dbReference type="SUPFAM" id="SSF51395">
    <property type="entry name" value="FMN-linked oxidoreductases"/>
    <property type="match status" value="1"/>
</dbReference>
<comment type="caution">
    <text evidence="14">The sequence shown here is derived from an EMBL/GenBank/DDBJ whole genome shotgun (WGS) entry which is preliminary data.</text>
</comment>
<dbReference type="Gene3D" id="1.10.1200.80">
    <property type="entry name" value="Putative flavin oxidoreducatase, domain 2"/>
    <property type="match status" value="1"/>
</dbReference>
<keyword evidence="8" id="KW-0694">RNA-binding</keyword>
<name>A0ABT8EZB1_9ACTN</name>
<keyword evidence="5 12" id="KW-0288">FMN</keyword>
<dbReference type="GO" id="GO:0016491">
    <property type="term" value="F:oxidoreductase activity"/>
    <property type="evidence" value="ECO:0007669"/>
    <property type="project" value="UniProtKB-KW"/>
</dbReference>
<dbReference type="Gene3D" id="3.20.20.70">
    <property type="entry name" value="Aldolase class I"/>
    <property type="match status" value="1"/>
</dbReference>
<keyword evidence="4 12" id="KW-0285">Flavoprotein</keyword>
<dbReference type="RefSeq" id="WP_300962844.1">
    <property type="nucleotide sequence ID" value="NZ_JAUHJR010000015.1"/>
</dbReference>
<evidence type="ECO:0000313" key="14">
    <source>
        <dbReference type="EMBL" id="MDN4163528.1"/>
    </source>
</evidence>
<dbReference type="InterPro" id="IPR035587">
    <property type="entry name" value="DUS-like_FMN-bd"/>
</dbReference>
<dbReference type="PROSITE" id="PS01136">
    <property type="entry name" value="UPF0034"/>
    <property type="match status" value="1"/>
</dbReference>
<evidence type="ECO:0000256" key="5">
    <source>
        <dbReference type="ARBA" id="ARBA00022643"/>
    </source>
</evidence>
<evidence type="ECO:0000256" key="7">
    <source>
        <dbReference type="ARBA" id="ARBA00022857"/>
    </source>
</evidence>
<dbReference type="InterPro" id="IPR024036">
    <property type="entry name" value="tRNA-dHydroUridine_Synthase_C"/>
</dbReference>
<dbReference type="InterPro" id="IPR018517">
    <property type="entry name" value="tRNA_hU_synthase_CS"/>
</dbReference>
<evidence type="ECO:0000256" key="12">
    <source>
        <dbReference type="PIRNR" id="PIRNR006621"/>
    </source>
</evidence>
<dbReference type="CDD" id="cd02801">
    <property type="entry name" value="DUS_like_FMN"/>
    <property type="match status" value="1"/>
</dbReference>
<organism evidence="14 15">
    <name type="scientific">Nocardioides abyssi</name>
    <dbReference type="NCBI Taxonomy" id="3058370"/>
    <lineage>
        <taxon>Bacteria</taxon>
        <taxon>Bacillati</taxon>
        <taxon>Actinomycetota</taxon>
        <taxon>Actinomycetes</taxon>
        <taxon>Propionibacteriales</taxon>
        <taxon>Nocardioidaceae</taxon>
        <taxon>Nocardioides</taxon>
    </lineage>
</organism>
<comment type="catalytic activity">
    <reaction evidence="11">
        <text>a 5,6-dihydrouridine in tRNA + NAD(+) = a uridine in tRNA + NADH + H(+)</text>
        <dbReference type="Rhea" id="RHEA:54452"/>
        <dbReference type="Rhea" id="RHEA-COMP:13339"/>
        <dbReference type="Rhea" id="RHEA-COMP:13887"/>
        <dbReference type="ChEBI" id="CHEBI:15378"/>
        <dbReference type="ChEBI" id="CHEBI:57540"/>
        <dbReference type="ChEBI" id="CHEBI:57945"/>
        <dbReference type="ChEBI" id="CHEBI:65315"/>
        <dbReference type="ChEBI" id="CHEBI:74443"/>
    </reaction>
</comment>
<comment type="cofactor">
    <cofactor evidence="1 12">
        <name>FMN</name>
        <dbReference type="ChEBI" id="CHEBI:58210"/>
    </cofactor>
</comment>
<dbReference type="InterPro" id="IPR004652">
    <property type="entry name" value="DusB-like"/>
</dbReference>
<accession>A0ABT8EZB1</accession>
<evidence type="ECO:0000256" key="10">
    <source>
        <dbReference type="ARBA" id="ARBA00048205"/>
    </source>
</evidence>
<dbReference type="EMBL" id="JAUHJR010000015">
    <property type="protein sequence ID" value="MDN4163528.1"/>
    <property type="molecule type" value="Genomic_DNA"/>
</dbReference>
<dbReference type="InterPro" id="IPR013785">
    <property type="entry name" value="Aldolase_TIM"/>
</dbReference>
<evidence type="ECO:0000256" key="6">
    <source>
        <dbReference type="ARBA" id="ARBA00022694"/>
    </source>
</evidence>
<reference evidence="14" key="1">
    <citation type="submission" date="2023-06" db="EMBL/GenBank/DDBJ databases">
        <title>Draft genome sequence of Nocardioides sp. SOB72.</title>
        <authorList>
            <person name="Zhang G."/>
        </authorList>
    </citation>
    <scope>NUCLEOTIDE SEQUENCE</scope>
    <source>
        <strain evidence="14">SOB72</strain>
    </source>
</reference>